<comment type="caution">
    <text evidence="2">The sequence shown here is derived from an EMBL/GenBank/DDBJ whole genome shotgun (WGS) entry which is preliminary data.</text>
</comment>
<organism evidence="2 3">
    <name type="scientific">Protea cynaroides</name>
    <dbReference type="NCBI Taxonomy" id="273540"/>
    <lineage>
        <taxon>Eukaryota</taxon>
        <taxon>Viridiplantae</taxon>
        <taxon>Streptophyta</taxon>
        <taxon>Embryophyta</taxon>
        <taxon>Tracheophyta</taxon>
        <taxon>Spermatophyta</taxon>
        <taxon>Magnoliopsida</taxon>
        <taxon>Proteales</taxon>
        <taxon>Proteaceae</taxon>
        <taxon>Protea</taxon>
    </lineage>
</organism>
<keyword evidence="3" id="KW-1185">Reference proteome</keyword>
<evidence type="ECO:0000256" key="1">
    <source>
        <dbReference type="SAM" id="MobiDB-lite"/>
    </source>
</evidence>
<gene>
    <name evidence="2" type="ORF">NE237_014463</name>
</gene>
<accession>A0A9Q0KC55</accession>
<dbReference type="OrthoDB" id="1153117at2759"/>
<reference evidence="2" key="1">
    <citation type="journal article" date="2023" name="Plant J.">
        <title>The genome of the king protea, Protea cynaroides.</title>
        <authorList>
            <person name="Chang J."/>
            <person name="Duong T.A."/>
            <person name="Schoeman C."/>
            <person name="Ma X."/>
            <person name="Roodt D."/>
            <person name="Barker N."/>
            <person name="Li Z."/>
            <person name="Van de Peer Y."/>
            <person name="Mizrachi E."/>
        </authorList>
    </citation>
    <scope>NUCLEOTIDE SEQUENCE</scope>
    <source>
        <tissue evidence="2">Young leaves</tissue>
    </source>
</reference>
<dbReference type="AlphaFoldDB" id="A0A9Q0KC55"/>
<sequence>MAQYGYMNRGYIAQENSKPGTRIQPWDRSYNEVEPRSDQWSRTSIVTNREGLPDYRHSPDSTIVACTPDENTKFVVTRRERIVEHVHVPLVTGYKDSSPTRGAPLVTRYKYSSPPRVVPLDTRYIESSPPRVAPLVTRYIESCPPRLAPLVTRYVERSPPRVAPLVTRYKDSSPPRVTPLVNRYKDSSPPRVAPLVTKYQNSSPPRFAPSVTKYQNSSATKGGPTKENGTINKEWSKPVNPSHERPPIVDDFIGKVQTEASRPTRMGPLNGAFWRRTPNPPNYGGTNGHSDPQKNYGTVPNGTQEPTVITTGGWTRPSRAGWATPPSHDNALGKPTNDIGTIVDYINEATKPPSDKTFTDYRFTVPPPAVPRINSSTPTIDAKEAARRYKGTMLNPDASTIAQAPPTNAFGY</sequence>
<name>A0A9Q0KC55_9MAGN</name>
<proteinExistence type="predicted"/>
<dbReference type="EMBL" id="JAMYWD010000006">
    <property type="protein sequence ID" value="KAJ4967762.1"/>
    <property type="molecule type" value="Genomic_DNA"/>
</dbReference>
<dbReference type="Proteomes" id="UP001141806">
    <property type="component" value="Unassembled WGS sequence"/>
</dbReference>
<evidence type="ECO:0000313" key="2">
    <source>
        <dbReference type="EMBL" id="KAJ4967762.1"/>
    </source>
</evidence>
<protein>
    <submittedName>
        <fullName evidence="2">Uncharacterized protein</fullName>
    </submittedName>
</protein>
<feature type="region of interest" description="Disordered" evidence="1">
    <location>
        <begin position="262"/>
        <end position="292"/>
    </location>
</feature>
<feature type="region of interest" description="Disordered" evidence="1">
    <location>
        <begin position="166"/>
        <end position="248"/>
    </location>
</feature>
<evidence type="ECO:0000313" key="3">
    <source>
        <dbReference type="Proteomes" id="UP001141806"/>
    </source>
</evidence>